<dbReference type="SUPFAM" id="SSF53474">
    <property type="entry name" value="alpha/beta-Hydrolases"/>
    <property type="match status" value="1"/>
</dbReference>
<dbReference type="Gene3D" id="2.120.10.30">
    <property type="entry name" value="TolB, C-terminal domain"/>
    <property type="match status" value="1"/>
</dbReference>
<dbReference type="InterPro" id="IPR011659">
    <property type="entry name" value="WD40"/>
</dbReference>
<dbReference type="InterPro" id="IPR029058">
    <property type="entry name" value="AB_hydrolase_fold"/>
</dbReference>
<dbReference type="EMBL" id="NAJQ01001147">
    <property type="protein sequence ID" value="TKA61958.1"/>
    <property type="molecule type" value="Genomic_DNA"/>
</dbReference>
<evidence type="ECO:0000313" key="7">
    <source>
        <dbReference type="EMBL" id="TKA61958.1"/>
    </source>
</evidence>
<comment type="similarity">
    <text evidence="1">Belongs to the peptidase S9C family.</text>
</comment>
<keyword evidence="2" id="KW-0378">Hydrolase</keyword>
<dbReference type="Gene3D" id="3.40.50.1820">
    <property type="entry name" value="alpha/beta hydrolase"/>
    <property type="match status" value="1"/>
</dbReference>
<keyword evidence="8" id="KW-1185">Reference proteome</keyword>
<dbReference type="SUPFAM" id="SSF82171">
    <property type="entry name" value="DPP6 N-terminal domain-like"/>
    <property type="match status" value="1"/>
</dbReference>
<feature type="domain" description="Peptidase S9 prolyl oligopeptidase catalytic" evidence="6">
    <location>
        <begin position="440"/>
        <end position="659"/>
    </location>
</feature>
<feature type="region of interest" description="Disordered" evidence="5">
    <location>
        <begin position="52"/>
        <end position="74"/>
    </location>
</feature>
<proteinExistence type="inferred from homology"/>
<dbReference type="InterPro" id="IPR011042">
    <property type="entry name" value="6-blade_b-propeller_TolB-like"/>
</dbReference>
<dbReference type="InterPro" id="IPR001375">
    <property type="entry name" value="Peptidase_S9_cat"/>
</dbReference>
<gene>
    <name evidence="7" type="ORF">B0A55_11840</name>
</gene>
<protein>
    <recommendedName>
        <fullName evidence="4">Dipeptidyl-peptidase V</fullName>
    </recommendedName>
</protein>
<evidence type="ECO:0000256" key="1">
    <source>
        <dbReference type="ARBA" id="ARBA00010040"/>
    </source>
</evidence>
<evidence type="ECO:0000259" key="6">
    <source>
        <dbReference type="Pfam" id="PF00326"/>
    </source>
</evidence>
<dbReference type="AlphaFoldDB" id="A0A4U0WHL4"/>
<accession>A0A4U0WHL4</accession>
<evidence type="ECO:0000256" key="4">
    <source>
        <dbReference type="ARBA" id="ARBA00032829"/>
    </source>
</evidence>
<dbReference type="STRING" id="329884.A0A4U0WHL4"/>
<name>A0A4U0WHL4_9PEZI</name>
<dbReference type="GO" id="GO:0006508">
    <property type="term" value="P:proteolysis"/>
    <property type="evidence" value="ECO:0007669"/>
    <property type="project" value="InterPro"/>
</dbReference>
<dbReference type="PANTHER" id="PTHR42776">
    <property type="entry name" value="SERINE PEPTIDASE S9 FAMILY MEMBER"/>
    <property type="match status" value="1"/>
</dbReference>
<keyword evidence="3" id="KW-0645">Protease</keyword>
<evidence type="ECO:0000256" key="3">
    <source>
        <dbReference type="ARBA" id="ARBA00022825"/>
    </source>
</evidence>
<reference evidence="7 8" key="1">
    <citation type="submission" date="2017-03" db="EMBL/GenBank/DDBJ databases">
        <title>Genomes of endolithic fungi from Antarctica.</title>
        <authorList>
            <person name="Coleine C."/>
            <person name="Masonjones S."/>
            <person name="Stajich J.E."/>
        </authorList>
    </citation>
    <scope>NUCLEOTIDE SEQUENCE [LARGE SCALE GENOMIC DNA]</scope>
    <source>
        <strain evidence="7 8">CCFEE 5184</strain>
    </source>
</reference>
<organism evidence="7 8">
    <name type="scientific">Friedmanniomyces simplex</name>
    <dbReference type="NCBI Taxonomy" id="329884"/>
    <lineage>
        <taxon>Eukaryota</taxon>
        <taxon>Fungi</taxon>
        <taxon>Dikarya</taxon>
        <taxon>Ascomycota</taxon>
        <taxon>Pezizomycotina</taxon>
        <taxon>Dothideomycetes</taxon>
        <taxon>Dothideomycetidae</taxon>
        <taxon>Mycosphaerellales</taxon>
        <taxon>Teratosphaeriaceae</taxon>
        <taxon>Friedmanniomyces</taxon>
    </lineage>
</organism>
<keyword evidence="3" id="KW-0720">Serine protease</keyword>
<dbReference type="Pfam" id="PF00326">
    <property type="entry name" value="Peptidase_S9"/>
    <property type="match status" value="1"/>
</dbReference>
<comment type="caution">
    <text evidence="7">The sequence shown here is derived from an EMBL/GenBank/DDBJ whole genome shotgun (WGS) entry which is preliminary data.</text>
</comment>
<sequence>MTLIEDLLDLHIPQSVKLSPSGQQVLWSTSFLFGHKKGEHKQSTLWLAETGKQHSARQLTTGERNEHDPQWSPDGQSIAFISDRGKQGESSAIYLMPASAPGEAFPLTPAEHERDIAKFEFSPDGKAIVFISADEKTEEKKKREKEKDDVQVWGQDWVFNHLRLLNVASKEVTVLESRDVHVTDFAFSDDGSKIAFTETKTSHIESAYQFGTTFCVLDLRTKELVKLSHFPQGIRGPLTWAGNHLYFLGPKAETIKSSSQMVFKLQTDSPEEKVQYETHAYGETNCAMHLLKAGGDVLVLVQDGMHDQIRILAGHTLFSKKQKIETWHAAFTRDSDEIVLAVAQSDTDHPCEIFTTTASGGALVQLSSHGKPLADRTFGSCRFLSCPSSDGEVTLECPFLTPSAAPTDPAGNPTTPLPTVVLIHGGPYSRHTEAFDGLYFMWTPLLLASGYAVLMVDYRGSSGRGDAWARYAYQGCGTHDYVDVIAQTHCAIANGWADKERLVVGGYSQGGFLSYLASVRNGTHGLGWRFAASIPGAGVSDSDSMCFTSDLGFWQAENCGGTPWSQRKGDTRNRVGSAVWEFGDAVKAGVEIPPMLMLHGEKDERVPIEQAAAMRRAMESAGLVFEYVTYPREGHLMEERRHIADMGERVKGWVERYIGPGVQ</sequence>
<dbReference type="Pfam" id="PF07676">
    <property type="entry name" value="PD40"/>
    <property type="match status" value="1"/>
</dbReference>
<dbReference type="OrthoDB" id="43744at2759"/>
<dbReference type="PANTHER" id="PTHR42776:SF27">
    <property type="entry name" value="DIPEPTIDYL PEPTIDASE FAMILY MEMBER 6"/>
    <property type="match status" value="1"/>
</dbReference>
<dbReference type="GO" id="GO:0004252">
    <property type="term" value="F:serine-type endopeptidase activity"/>
    <property type="evidence" value="ECO:0007669"/>
    <property type="project" value="TreeGrafter"/>
</dbReference>
<dbReference type="Proteomes" id="UP000309340">
    <property type="component" value="Unassembled WGS sequence"/>
</dbReference>
<evidence type="ECO:0000313" key="8">
    <source>
        <dbReference type="Proteomes" id="UP000309340"/>
    </source>
</evidence>
<evidence type="ECO:0000256" key="5">
    <source>
        <dbReference type="SAM" id="MobiDB-lite"/>
    </source>
</evidence>
<evidence type="ECO:0000256" key="2">
    <source>
        <dbReference type="ARBA" id="ARBA00022801"/>
    </source>
</evidence>